<protein>
    <submittedName>
        <fullName evidence="1">Uncharacterized protein</fullName>
    </submittedName>
</protein>
<accession>A0A8S2EQL9</accession>
<name>A0A8S2EQL9_9BILA</name>
<gene>
    <name evidence="1" type="ORF">OVA965_LOCUS25233</name>
    <name evidence="2" type="ORF">TMI583_LOCUS25959</name>
</gene>
<organism evidence="1 3">
    <name type="scientific">Didymodactylos carnosus</name>
    <dbReference type="NCBI Taxonomy" id="1234261"/>
    <lineage>
        <taxon>Eukaryota</taxon>
        <taxon>Metazoa</taxon>
        <taxon>Spiralia</taxon>
        <taxon>Gnathifera</taxon>
        <taxon>Rotifera</taxon>
        <taxon>Eurotatoria</taxon>
        <taxon>Bdelloidea</taxon>
        <taxon>Philodinida</taxon>
        <taxon>Philodinidae</taxon>
        <taxon>Didymodactylos</taxon>
    </lineage>
</organism>
<dbReference type="EMBL" id="CAJNOK010015565">
    <property type="protein sequence ID" value="CAF1227895.1"/>
    <property type="molecule type" value="Genomic_DNA"/>
</dbReference>
<reference evidence="1" key="1">
    <citation type="submission" date="2021-02" db="EMBL/GenBank/DDBJ databases">
        <authorList>
            <person name="Nowell W R."/>
        </authorList>
    </citation>
    <scope>NUCLEOTIDE SEQUENCE</scope>
</reference>
<proteinExistence type="predicted"/>
<sequence>MSTDAHCVDDTCLFILLINDTSSSIEIYRASQLDKDSVFTLPHILYMYTTTDLRQMAKLFLPDYVNFINANNEYLIIATRNRRLLTLIISDPNDLELPKKTEALLSRLSHEKLVRIVNDGNVEAAACAALRLNRTQDPVDRTSGVWLDRCQPRFTCEFMIPYASHDECAENLNAVLGSTTADMSKFYTTISSEAANGFDLPKGRSGYCQMSKTCTIQ</sequence>
<evidence type="ECO:0000313" key="1">
    <source>
        <dbReference type="EMBL" id="CAF1227895.1"/>
    </source>
</evidence>
<evidence type="ECO:0000313" key="2">
    <source>
        <dbReference type="EMBL" id="CAF4035850.1"/>
    </source>
</evidence>
<dbReference type="AlphaFoldDB" id="A0A8S2EQL9"/>
<evidence type="ECO:0000313" key="3">
    <source>
        <dbReference type="Proteomes" id="UP000677228"/>
    </source>
</evidence>
<dbReference type="Proteomes" id="UP000677228">
    <property type="component" value="Unassembled WGS sequence"/>
</dbReference>
<comment type="caution">
    <text evidence="1">The sequence shown here is derived from an EMBL/GenBank/DDBJ whole genome shotgun (WGS) entry which is preliminary data.</text>
</comment>
<dbReference type="Proteomes" id="UP000682733">
    <property type="component" value="Unassembled WGS sequence"/>
</dbReference>
<dbReference type="EMBL" id="CAJOBA010037108">
    <property type="protein sequence ID" value="CAF4035850.1"/>
    <property type="molecule type" value="Genomic_DNA"/>
</dbReference>